<keyword evidence="1" id="KW-0479">Metal-binding</keyword>
<dbReference type="InParanoid" id="A0A1Z5JU73"/>
<dbReference type="GO" id="GO:0006511">
    <property type="term" value="P:ubiquitin-dependent protein catabolic process"/>
    <property type="evidence" value="ECO:0007669"/>
    <property type="project" value="TreeGrafter"/>
</dbReference>
<accession>A0A1Z5JU73</accession>
<dbReference type="InterPro" id="IPR051826">
    <property type="entry name" value="E3_ubiquitin-ligase_domain"/>
</dbReference>
<evidence type="ECO:0000313" key="5">
    <source>
        <dbReference type="Proteomes" id="UP000198406"/>
    </source>
</evidence>
<dbReference type="PANTHER" id="PTHR22765:SF411">
    <property type="entry name" value="OS02G0248440 PROTEIN"/>
    <property type="match status" value="1"/>
</dbReference>
<dbReference type="PROSITE" id="PS50089">
    <property type="entry name" value="ZF_RING_2"/>
    <property type="match status" value="1"/>
</dbReference>
<keyword evidence="1" id="KW-0862">Zinc</keyword>
<sequence>MSTTPQTDRVPLRKRFGKFFKKLTTPRPPATRARSRAPPRDDQFHYVISAAQEDEIRESFLVEKLRGYTQSLTDSDFESIMMDKSDADNSIEDSGEKDDDGEAENGFIVVPLPGTKCHDDSLDDAEKMNRKVPNNCAICLSSFEPEDRVTWSSNKECTHVFHDSCIIDWLNSSGRRHLRRRRRQGQQEGVLNYANDPLRKITRFPMPCPCCRQVFALCSETNEDAAEEIASAQPAPTLESAHATAVTGDDHPEQFAESVESAVPPEESDEPEDASCVSDEAASDDDACTSDMAPMTALTCPIAA</sequence>
<dbReference type="PANTHER" id="PTHR22765">
    <property type="entry name" value="RING FINGER AND PROTEASE ASSOCIATED DOMAIN-CONTAINING"/>
    <property type="match status" value="1"/>
</dbReference>
<dbReference type="Proteomes" id="UP000198406">
    <property type="component" value="Unassembled WGS sequence"/>
</dbReference>
<dbReference type="SUPFAM" id="SSF57850">
    <property type="entry name" value="RING/U-box"/>
    <property type="match status" value="1"/>
</dbReference>
<dbReference type="GO" id="GO:0061630">
    <property type="term" value="F:ubiquitin protein ligase activity"/>
    <property type="evidence" value="ECO:0007669"/>
    <property type="project" value="TreeGrafter"/>
</dbReference>
<dbReference type="SMART" id="SM00184">
    <property type="entry name" value="RING"/>
    <property type="match status" value="1"/>
</dbReference>
<evidence type="ECO:0000256" key="2">
    <source>
        <dbReference type="SAM" id="MobiDB-lite"/>
    </source>
</evidence>
<feature type="region of interest" description="Disordered" evidence="2">
    <location>
        <begin position="21"/>
        <end position="42"/>
    </location>
</feature>
<dbReference type="Gene3D" id="3.30.40.10">
    <property type="entry name" value="Zinc/RING finger domain, C3HC4 (zinc finger)"/>
    <property type="match status" value="1"/>
</dbReference>
<dbReference type="EMBL" id="BDSP01000117">
    <property type="protein sequence ID" value="GAX17479.1"/>
    <property type="molecule type" value="Genomic_DNA"/>
</dbReference>
<evidence type="ECO:0000313" key="4">
    <source>
        <dbReference type="EMBL" id="GAX17479.1"/>
    </source>
</evidence>
<gene>
    <name evidence="4" type="ORF">FisN_5Hh131</name>
</gene>
<feature type="region of interest" description="Disordered" evidence="2">
    <location>
        <begin position="231"/>
        <end position="292"/>
    </location>
</feature>
<feature type="compositionally biased region" description="Low complexity" evidence="2">
    <location>
        <begin position="256"/>
        <end position="265"/>
    </location>
</feature>
<feature type="domain" description="RING-type" evidence="3">
    <location>
        <begin position="136"/>
        <end position="212"/>
    </location>
</feature>
<evidence type="ECO:0000256" key="1">
    <source>
        <dbReference type="PROSITE-ProRule" id="PRU00175"/>
    </source>
</evidence>
<proteinExistence type="predicted"/>
<dbReference type="OrthoDB" id="45856at2759"/>
<dbReference type="CDD" id="cd16448">
    <property type="entry name" value="RING-H2"/>
    <property type="match status" value="1"/>
</dbReference>
<evidence type="ECO:0000259" key="3">
    <source>
        <dbReference type="PROSITE" id="PS50089"/>
    </source>
</evidence>
<keyword evidence="5" id="KW-1185">Reference proteome</keyword>
<dbReference type="Pfam" id="PF13639">
    <property type="entry name" value="zf-RING_2"/>
    <property type="match status" value="1"/>
</dbReference>
<dbReference type="AlphaFoldDB" id="A0A1Z5JU73"/>
<name>A0A1Z5JU73_FISSO</name>
<protein>
    <recommendedName>
        <fullName evidence="3">RING-type domain-containing protein</fullName>
    </recommendedName>
</protein>
<reference evidence="4 5" key="1">
    <citation type="journal article" date="2015" name="Plant Cell">
        <title>Oil accumulation by the oleaginous diatom Fistulifera solaris as revealed by the genome and transcriptome.</title>
        <authorList>
            <person name="Tanaka T."/>
            <person name="Maeda Y."/>
            <person name="Veluchamy A."/>
            <person name="Tanaka M."/>
            <person name="Abida H."/>
            <person name="Marechal E."/>
            <person name="Bowler C."/>
            <person name="Muto M."/>
            <person name="Sunaga Y."/>
            <person name="Tanaka M."/>
            <person name="Yoshino T."/>
            <person name="Taniguchi T."/>
            <person name="Fukuda Y."/>
            <person name="Nemoto M."/>
            <person name="Matsumoto M."/>
            <person name="Wong P.S."/>
            <person name="Aburatani S."/>
            <person name="Fujibuchi W."/>
        </authorList>
    </citation>
    <scope>NUCLEOTIDE SEQUENCE [LARGE SCALE GENOMIC DNA]</scope>
    <source>
        <strain evidence="4 5">JPCC DA0580</strain>
    </source>
</reference>
<dbReference type="GO" id="GO:0008270">
    <property type="term" value="F:zinc ion binding"/>
    <property type="evidence" value="ECO:0007669"/>
    <property type="project" value="UniProtKB-KW"/>
</dbReference>
<organism evidence="4 5">
    <name type="scientific">Fistulifera solaris</name>
    <name type="common">Oleaginous diatom</name>
    <dbReference type="NCBI Taxonomy" id="1519565"/>
    <lineage>
        <taxon>Eukaryota</taxon>
        <taxon>Sar</taxon>
        <taxon>Stramenopiles</taxon>
        <taxon>Ochrophyta</taxon>
        <taxon>Bacillariophyta</taxon>
        <taxon>Bacillariophyceae</taxon>
        <taxon>Bacillariophycidae</taxon>
        <taxon>Naviculales</taxon>
        <taxon>Naviculaceae</taxon>
        <taxon>Fistulifera</taxon>
    </lineage>
</organism>
<dbReference type="InterPro" id="IPR001841">
    <property type="entry name" value="Znf_RING"/>
</dbReference>
<dbReference type="InterPro" id="IPR013083">
    <property type="entry name" value="Znf_RING/FYVE/PHD"/>
</dbReference>
<comment type="caution">
    <text evidence="4">The sequence shown here is derived from an EMBL/GenBank/DDBJ whole genome shotgun (WGS) entry which is preliminary data.</text>
</comment>
<keyword evidence="1" id="KW-0863">Zinc-finger</keyword>